<dbReference type="PANTHER" id="PTHR42693:SF53">
    <property type="entry name" value="ENDO-4-O-SULFATASE"/>
    <property type="match status" value="1"/>
</dbReference>
<sequence>MQLSDEQVTGNNQAQPAKRPNILLVLLDDLGYADLGYMPHSEPDIYTPSIDALAQQGTRFSQAYVSHAYCGPSRAGIMTGRYQHEFGSQFNLADYSVHGVPTSETFFSTVLKSADYSTGLVGKWHLGEEPEYRPNVRGFDYFYGMLGGGHVYHTKDFVRVKDYDPAAKSVWLYKAPLMENDRYASEAGYDNNLYITDMLTDVAIGYIERESAKPNPFFLFMSYNAPHTPEEAKEEDIAALKQILGDKAAQDQKRLTYTAMVYAVDRGMKRIVEKLKQTGVYEDTLIVFLSDNGGRINNASARNTPLKMGKTSVYEGGVRVPMFWHWPNGNLPKTTYDHPVSALDFYPTFTALAQGKIPQNKQLDGKNILSAVRANENARVNEALYFMMHLPTTDGGLNQTAIVLNDNKWFTDGKGDWQFYDLANDISEQHGQPFGPDKQAMLSELEQWACGHIRPQWFDSSRYGFEAAWDKNNMPNFPKTFSQISTQGKCK</sequence>
<dbReference type="InterPro" id="IPR000917">
    <property type="entry name" value="Sulfatase_N"/>
</dbReference>
<dbReference type="STRING" id="1513271.XM47_00455"/>
<comment type="similarity">
    <text evidence="1">Belongs to the sulfatase family.</text>
</comment>
<dbReference type="PANTHER" id="PTHR42693">
    <property type="entry name" value="ARYLSULFATASE FAMILY MEMBER"/>
    <property type="match status" value="1"/>
</dbReference>
<accession>A0A0J8H0J4</accession>
<dbReference type="EMBL" id="LAZL01000002">
    <property type="protein sequence ID" value="KMT66989.1"/>
    <property type="molecule type" value="Genomic_DNA"/>
</dbReference>
<evidence type="ECO:0000313" key="5">
    <source>
        <dbReference type="Proteomes" id="UP000037600"/>
    </source>
</evidence>
<dbReference type="Pfam" id="PF00884">
    <property type="entry name" value="Sulfatase"/>
    <property type="match status" value="1"/>
</dbReference>
<reference evidence="4 5" key="1">
    <citation type="submission" date="2015-04" db="EMBL/GenBank/DDBJ databases">
        <title>Draft Genome Sequence of the Novel Agar-Digesting Marine Bacterium Q1.</title>
        <authorList>
            <person name="Li Y."/>
            <person name="Li D."/>
            <person name="Chen G."/>
            <person name="Du Z."/>
        </authorList>
    </citation>
    <scope>NUCLEOTIDE SEQUENCE [LARGE SCALE GENOMIC DNA]</scope>
    <source>
        <strain evidence="4 5">Q1</strain>
    </source>
</reference>
<proteinExistence type="inferred from homology"/>
<dbReference type="InterPro" id="IPR050738">
    <property type="entry name" value="Sulfatase"/>
</dbReference>
<feature type="domain" description="Sulfatase N-terminal" evidence="3">
    <location>
        <begin position="20"/>
        <end position="353"/>
    </location>
</feature>
<protein>
    <recommendedName>
        <fullName evidence="3">Sulfatase N-terminal domain-containing protein</fullName>
    </recommendedName>
</protein>
<comment type="caution">
    <text evidence="4">The sequence shown here is derived from an EMBL/GenBank/DDBJ whole genome shotgun (WGS) entry which is preliminary data.</text>
</comment>
<dbReference type="AlphaFoldDB" id="A0A0J8H0J4"/>
<dbReference type="InterPro" id="IPR017850">
    <property type="entry name" value="Alkaline_phosphatase_core_sf"/>
</dbReference>
<organism evidence="4 5">
    <name type="scientific">Catenovulum maritimum</name>
    <dbReference type="NCBI Taxonomy" id="1513271"/>
    <lineage>
        <taxon>Bacteria</taxon>
        <taxon>Pseudomonadati</taxon>
        <taxon>Pseudomonadota</taxon>
        <taxon>Gammaproteobacteria</taxon>
        <taxon>Alteromonadales</taxon>
        <taxon>Alteromonadaceae</taxon>
        <taxon>Catenovulum</taxon>
    </lineage>
</organism>
<dbReference type="SUPFAM" id="SSF53649">
    <property type="entry name" value="Alkaline phosphatase-like"/>
    <property type="match status" value="1"/>
</dbReference>
<dbReference type="PATRIC" id="fig|1513271.3.peg.96"/>
<evidence type="ECO:0000256" key="1">
    <source>
        <dbReference type="ARBA" id="ARBA00008779"/>
    </source>
</evidence>
<gene>
    <name evidence="4" type="ORF">XM47_00455</name>
</gene>
<evidence type="ECO:0000313" key="4">
    <source>
        <dbReference type="EMBL" id="KMT66989.1"/>
    </source>
</evidence>
<name>A0A0J8H0J4_9ALTE</name>
<keyword evidence="5" id="KW-1185">Reference proteome</keyword>
<dbReference type="GO" id="GO:0004065">
    <property type="term" value="F:arylsulfatase activity"/>
    <property type="evidence" value="ECO:0007669"/>
    <property type="project" value="TreeGrafter"/>
</dbReference>
<dbReference type="Gene3D" id="3.40.720.10">
    <property type="entry name" value="Alkaline Phosphatase, subunit A"/>
    <property type="match status" value="1"/>
</dbReference>
<evidence type="ECO:0000259" key="3">
    <source>
        <dbReference type="Pfam" id="PF00884"/>
    </source>
</evidence>
<evidence type="ECO:0000256" key="2">
    <source>
        <dbReference type="ARBA" id="ARBA00022801"/>
    </source>
</evidence>
<dbReference type="Proteomes" id="UP000037600">
    <property type="component" value="Unassembled WGS sequence"/>
</dbReference>
<keyword evidence="2" id="KW-0378">Hydrolase</keyword>